<keyword evidence="1" id="KW-1185">Reference proteome</keyword>
<gene>
    <name evidence="2" type="primary">LOC136084749</name>
</gene>
<dbReference type="PANTHER" id="PTHR31424">
    <property type="entry name" value="PROTEIN CBG23806"/>
    <property type="match status" value="1"/>
</dbReference>
<evidence type="ECO:0000313" key="2">
    <source>
        <dbReference type="RefSeq" id="XP_065661608.1"/>
    </source>
</evidence>
<reference evidence="2" key="1">
    <citation type="submission" date="2025-08" db="UniProtKB">
        <authorList>
            <consortium name="RefSeq"/>
        </authorList>
    </citation>
    <scope>IDENTIFICATION</scope>
</reference>
<dbReference type="RefSeq" id="XP_065661608.1">
    <property type="nucleotide sequence ID" value="XM_065805536.1"/>
</dbReference>
<proteinExistence type="predicted"/>
<dbReference type="Proteomes" id="UP001652625">
    <property type="component" value="Chromosome 09"/>
</dbReference>
<evidence type="ECO:0000313" key="1">
    <source>
        <dbReference type="Proteomes" id="UP001652625"/>
    </source>
</evidence>
<name>A0ABM4CIP7_HYDVU</name>
<accession>A0ABM4CIP7</accession>
<organism evidence="1 2">
    <name type="scientific">Hydra vulgaris</name>
    <name type="common">Hydra</name>
    <name type="synonym">Hydra attenuata</name>
    <dbReference type="NCBI Taxonomy" id="6087"/>
    <lineage>
        <taxon>Eukaryota</taxon>
        <taxon>Metazoa</taxon>
        <taxon>Cnidaria</taxon>
        <taxon>Hydrozoa</taxon>
        <taxon>Hydroidolina</taxon>
        <taxon>Anthoathecata</taxon>
        <taxon>Aplanulata</taxon>
        <taxon>Hydridae</taxon>
        <taxon>Hydra</taxon>
    </lineage>
</organism>
<sequence>MPNFSKNHEDCRKSVCVLCLKKCSRELTQFLVEKILKHYHTSLDLTDTRVPRGICDTCRTILRRKDEGKDVNLPPLFPFSSIKVRPPTRDQGCNCLICQVGHLKLNEKSPVDYSKPVEDCTPQRCGDCLSLVGRGLPHQCTPFTFRENLKQLATADPLAAEQIATQVISTKPSTPGGTVKILHPKGGPPLRVKTGSSSARALFPEPSIKTEDLVQVQLNTGLSNLGMKKLASTINRVSDTKIVETSFLAKFEAIGKQLSEFFTQTSIQVLSESNSTDFVVVHCKDLAELLNEVLLSRRVFQNHIVKLGIDGGGGFLKVSLGIMELDSHCDSRSPPRKKLLTQRTAKDSSVKRQMLMALSEGLPENFENVRQILSLIKLDKVNFVVSCDMKLANILCGLQSHASTHPCSWCNTESKHLSQSGSLRTLGSLVTCYQEFAKSGGDIKKARSFGNVVHEPLLSGSENKLILELIPPMELHLLLGVVNHMYKAMTEVWPNVVKWPSALHIQQEPYHGGQFAGNACHKLLSNLDLLQRIAVTESAFQVFGIIDALRKFKSVVTACFGMVLEDDFSEKIDRFRDSYLAIMNISVTPKVHAVFFHVKQFIEIKRAPLGIFNEQATESMHHNFCSHWQRYKRDRNHPEYAKRLISCVVDYNSKHL</sequence>
<protein>
    <submittedName>
        <fullName evidence="2">Uncharacterized protein LOC136084749</fullName>
    </submittedName>
</protein>
<dbReference type="PANTHER" id="PTHR31424:SF5">
    <property type="entry name" value="APPLE DOMAIN-CONTAINING PROTEIN"/>
    <property type="match status" value="1"/>
</dbReference>
<dbReference type="GeneID" id="136084749"/>